<dbReference type="KEGG" id="dog:HP555_01685"/>
<evidence type="ECO:0000256" key="1">
    <source>
        <dbReference type="SAM" id="Phobius"/>
    </source>
</evidence>
<dbReference type="EMBL" id="CP054140">
    <property type="protein sequence ID" value="QQG64661.1"/>
    <property type="molecule type" value="Genomic_DNA"/>
</dbReference>
<keyword evidence="1" id="KW-0812">Transmembrane</keyword>
<organism evidence="2 3">
    <name type="scientific">Desulfobulbus oligotrophicus</name>
    <dbReference type="NCBI Taxonomy" id="1909699"/>
    <lineage>
        <taxon>Bacteria</taxon>
        <taxon>Pseudomonadati</taxon>
        <taxon>Thermodesulfobacteriota</taxon>
        <taxon>Desulfobulbia</taxon>
        <taxon>Desulfobulbales</taxon>
        <taxon>Desulfobulbaceae</taxon>
        <taxon>Desulfobulbus</taxon>
    </lineage>
</organism>
<protein>
    <submittedName>
        <fullName evidence="2">Uncharacterized protein</fullName>
    </submittedName>
</protein>
<dbReference type="Proteomes" id="UP000596092">
    <property type="component" value="Chromosome"/>
</dbReference>
<reference evidence="2 3" key="1">
    <citation type="submission" date="2020-05" db="EMBL/GenBank/DDBJ databases">
        <title>Complete genome of Desulfobulbus oligotrophicus.</title>
        <authorList>
            <person name="Podar M."/>
        </authorList>
    </citation>
    <scope>NUCLEOTIDE SEQUENCE [LARGE SCALE GENOMIC DNA]</scope>
    <source>
        <strain evidence="2 3">Prop6</strain>
    </source>
</reference>
<sequence length="110" mass="12575">MNESIEVQDKESRVMASPGYLEVIGIVLVIVLGVLFAYDRFLVPKVKVADLKGYLQEQKTLLAAGTITEEQWKRNLDTLEQVFQEQPPHHLIILKDVVLHHDPDTEIKLK</sequence>
<evidence type="ECO:0000313" key="2">
    <source>
        <dbReference type="EMBL" id="QQG64661.1"/>
    </source>
</evidence>
<feature type="transmembrane region" description="Helical" evidence="1">
    <location>
        <begin position="20"/>
        <end position="38"/>
    </location>
</feature>
<keyword evidence="3" id="KW-1185">Reference proteome</keyword>
<evidence type="ECO:0000313" key="3">
    <source>
        <dbReference type="Proteomes" id="UP000596092"/>
    </source>
</evidence>
<dbReference type="RefSeq" id="WP_199263494.1">
    <property type="nucleotide sequence ID" value="NZ_CP054140.1"/>
</dbReference>
<keyword evidence="1" id="KW-1133">Transmembrane helix</keyword>
<keyword evidence="1" id="KW-0472">Membrane</keyword>
<proteinExistence type="predicted"/>
<gene>
    <name evidence="2" type="ORF">HP555_01685</name>
</gene>
<accession>A0A7T5VBC6</accession>
<name>A0A7T5VBC6_9BACT</name>
<dbReference type="AlphaFoldDB" id="A0A7T5VBC6"/>